<evidence type="ECO:0000313" key="1">
    <source>
        <dbReference type="EMBL" id="CSC95061.1"/>
    </source>
</evidence>
<name>A0A656A6T7_VIBCL</name>
<dbReference type="GO" id="GO:0016787">
    <property type="term" value="F:hydrolase activity"/>
    <property type="evidence" value="ECO:0007669"/>
    <property type="project" value="UniProtKB-KW"/>
</dbReference>
<dbReference type="Proteomes" id="UP000041770">
    <property type="component" value="Unassembled WGS sequence"/>
</dbReference>
<accession>A0A656A6T7</accession>
<gene>
    <name evidence="1" type="ORF">ERS013200_02708</name>
</gene>
<sequence length="35" mass="3801">MANADDTVKSYARSLCSTDNNHAGLAQLIREHIQG</sequence>
<evidence type="ECO:0000313" key="2">
    <source>
        <dbReference type="Proteomes" id="UP000041770"/>
    </source>
</evidence>
<dbReference type="AlphaFoldDB" id="A0A656A6T7"/>
<dbReference type="EMBL" id="CWQY01000019">
    <property type="protein sequence ID" value="CSC95061.1"/>
    <property type="molecule type" value="Genomic_DNA"/>
</dbReference>
<reference evidence="1 2" key="1">
    <citation type="submission" date="2015-07" db="EMBL/GenBank/DDBJ databases">
        <authorList>
            <consortium name="Pathogen Informatics"/>
        </authorList>
    </citation>
    <scope>NUCLEOTIDE SEQUENCE [LARGE SCALE GENOMIC DNA]</scope>
    <source>
        <strain evidence="1 2">A316</strain>
    </source>
</reference>
<proteinExistence type="predicted"/>
<organism evidence="1 2">
    <name type="scientific">Vibrio cholerae</name>
    <dbReference type="NCBI Taxonomy" id="666"/>
    <lineage>
        <taxon>Bacteria</taxon>
        <taxon>Pseudomonadati</taxon>
        <taxon>Pseudomonadota</taxon>
        <taxon>Gammaproteobacteria</taxon>
        <taxon>Vibrionales</taxon>
        <taxon>Vibrionaceae</taxon>
        <taxon>Vibrio</taxon>
    </lineage>
</organism>
<protein>
    <submittedName>
        <fullName evidence="1">Hydrolase</fullName>
    </submittedName>
</protein>
<keyword evidence="1" id="KW-0378">Hydrolase</keyword>